<evidence type="ECO:0000256" key="1">
    <source>
        <dbReference type="SAM" id="MobiDB-lite"/>
    </source>
</evidence>
<sequence length="63" mass="6699">MSEREQTTDPGHEGDHGDQESPAQHAARHDAGGEEEHTPQDGTDDTTFDTDQHSDAPGPFGTG</sequence>
<feature type="compositionally biased region" description="Basic and acidic residues" evidence="1">
    <location>
        <begin position="27"/>
        <end position="39"/>
    </location>
</feature>
<feature type="compositionally biased region" description="Basic and acidic residues" evidence="1">
    <location>
        <begin position="1"/>
        <end position="19"/>
    </location>
</feature>
<feature type="region of interest" description="Disordered" evidence="1">
    <location>
        <begin position="1"/>
        <end position="63"/>
    </location>
</feature>
<accession>A0A6J4SE16</accession>
<name>A0A6J4SE16_9ACTN</name>
<reference evidence="2" key="1">
    <citation type="submission" date="2020-02" db="EMBL/GenBank/DDBJ databases">
        <authorList>
            <person name="Meier V. D."/>
        </authorList>
    </citation>
    <scope>NUCLEOTIDE SEQUENCE</scope>
    <source>
        <strain evidence="2">AVDCRST_MAG17</strain>
    </source>
</reference>
<organism evidence="2">
    <name type="scientific">uncultured Solirubrobacterales bacterium</name>
    <dbReference type="NCBI Taxonomy" id="768556"/>
    <lineage>
        <taxon>Bacteria</taxon>
        <taxon>Bacillati</taxon>
        <taxon>Actinomycetota</taxon>
        <taxon>Thermoleophilia</taxon>
        <taxon>Solirubrobacterales</taxon>
        <taxon>environmental samples</taxon>
    </lineage>
</organism>
<dbReference type="AlphaFoldDB" id="A0A6J4SE16"/>
<gene>
    <name evidence="2" type="ORF">AVDCRST_MAG17-677</name>
</gene>
<proteinExistence type="predicted"/>
<evidence type="ECO:0000313" key="2">
    <source>
        <dbReference type="EMBL" id="CAA9489301.1"/>
    </source>
</evidence>
<protein>
    <submittedName>
        <fullName evidence="2">Uncharacterized protein</fullName>
    </submittedName>
</protein>
<dbReference type="EMBL" id="CADCVV010000050">
    <property type="protein sequence ID" value="CAA9489301.1"/>
    <property type="molecule type" value="Genomic_DNA"/>
</dbReference>